<reference evidence="1" key="1">
    <citation type="journal article" date="2015" name="Nature">
        <title>Complex archaea that bridge the gap between prokaryotes and eukaryotes.</title>
        <authorList>
            <person name="Spang A."/>
            <person name="Saw J.H."/>
            <person name="Jorgensen S.L."/>
            <person name="Zaremba-Niedzwiedzka K."/>
            <person name="Martijn J."/>
            <person name="Lind A.E."/>
            <person name="van Eijk R."/>
            <person name="Schleper C."/>
            <person name="Guy L."/>
            <person name="Ettema T.J."/>
        </authorList>
    </citation>
    <scope>NUCLEOTIDE SEQUENCE</scope>
</reference>
<comment type="caution">
    <text evidence="1">The sequence shown here is derived from an EMBL/GenBank/DDBJ whole genome shotgun (WGS) entry which is preliminary data.</text>
</comment>
<evidence type="ECO:0000313" key="1">
    <source>
        <dbReference type="EMBL" id="KKM06132.1"/>
    </source>
</evidence>
<sequence>MAIKEMCDKLISNLSQQTGKLEHFVLIMNQPTIEKFLSELKGGIRYKGFRLVSDISMRDGEVCMMNWDDYAREKDKFNQRMGLHL</sequence>
<organism evidence="1">
    <name type="scientific">marine sediment metagenome</name>
    <dbReference type="NCBI Taxonomy" id="412755"/>
    <lineage>
        <taxon>unclassified sequences</taxon>
        <taxon>metagenomes</taxon>
        <taxon>ecological metagenomes</taxon>
    </lineage>
</organism>
<proteinExistence type="predicted"/>
<name>A0A0F9HSC2_9ZZZZ</name>
<dbReference type="EMBL" id="LAZR01016068">
    <property type="protein sequence ID" value="KKM06132.1"/>
    <property type="molecule type" value="Genomic_DNA"/>
</dbReference>
<dbReference type="AlphaFoldDB" id="A0A0F9HSC2"/>
<protein>
    <submittedName>
        <fullName evidence="1">Uncharacterized protein</fullName>
    </submittedName>
</protein>
<accession>A0A0F9HSC2</accession>
<gene>
    <name evidence="1" type="ORF">LCGC14_1747040</name>
</gene>